<dbReference type="Gramene" id="Pp3c26_12810V3.4">
    <property type="protein sequence ID" value="Pp3c26_12810V3.4"/>
    <property type="gene ID" value="Pp3c26_12810"/>
</dbReference>
<keyword evidence="1" id="KW-0812">Transmembrane</keyword>
<dbReference type="InterPro" id="IPR011042">
    <property type="entry name" value="6-blade_b-propeller_TolB-like"/>
</dbReference>
<keyword evidence="1" id="KW-1133">Transmembrane helix</keyword>
<proteinExistence type="predicted"/>
<dbReference type="InterPro" id="IPR052988">
    <property type="entry name" value="Oryzine_lactonohydrolase"/>
</dbReference>
<gene>
    <name evidence="4" type="primary">LOC112278083</name>
    <name evidence="3" type="ORF">PHYPA_030580</name>
</gene>
<feature type="transmembrane region" description="Helical" evidence="1">
    <location>
        <begin position="12"/>
        <end position="33"/>
    </location>
</feature>
<dbReference type="Pfam" id="PF08450">
    <property type="entry name" value="SGL"/>
    <property type="match status" value="1"/>
</dbReference>
<dbReference type="OMA" id="PIYGSKQ"/>
<keyword evidence="1" id="KW-0472">Membrane</keyword>
<reference evidence="3 5" key="1">
    <citation type="journal article" date="2008" name="Science">
        <title>The Physcomitrella genome reveals evolutionary insights into the conquest of land by plants.</title>
        <authorList>
            <person name="Rensing S."/>
            <person name="Lang D."/>
            <person name="Zimmer A."/>
            <person name="Terry A."/>
            <person name="Salamov A."/>
            <person name="Shapiro H."/>
            <person name="Nishiyama T."/>
            <person name="Perroud P.-F."/>
            <person name="Lindquist E."/>
            <person name="Kamisugi Y."/>
            <person name="Tanahashi T."/>
            <person name="Sakakibara K."/>
            <person name="Fujita T."/>
            <person name="Oishi K."/>
            <person name="Shin-I T."/>
            <person name="Kuroki Y."/>
            <person name="Toyoda A."/>
            <person name="Suzuki Y."/>
            <person name="Hashimoto A."/>
            <person name="Yamaguchi K."/>
            <person name="Sugano A."/>
            <person name="Kohara Y."/>
            <person name="Fujiyama A."/>
            <person name="Anterola A."/>
            <person name="Aoki S."/>
            <person name="Ashton N."/>
            <person name="Barbazuk W.B."/>
            <person name="Barker E."/>
            <person name="Bennetzen J."/>
            <person name="Bezanilla M."/>
            <person name="Blankenship R."/>
            <person name="Cho S.H."/>
            <person name="Dutcher S."/>
            <person name="Estelle M."/>
            <person name="Fawcett J.A."/>
            <person name="Gundlach H."/>
            <person name="Hanada K."/>
            <person name="Heyl A."/>
            <person name="Hicks K.A."/>
            <person name="Hugh J."/>
            <person name="Lohr M."/>
            <person name="Mayer K."/>
            <person name="Melkozernov A."/>
            <person name="Murata T."/>
            <person name="Nelson D."/>
            <person name="Pils B."/>
            <person name="Prigge M."/>
            <person name="Reiss B."/>
            <person name="Renner T."/>
            <person name="Rombauts S."/>
            <person name="Rushton P."/>
            <person name="Sanderfoot A."/>
            <person name="Schween G."/>
            <person name="Shiu S.-H."/>
            <person name="Stueber K."/>
            <person name="Theodoulou F.L."/>
            <person name="Tu H."/>
            <person name="Van de Peer Y."/>
            <person name="Verrier P.J."/>
            <person name="Waters E."/>
            <person name="Wood A."/>
            <person name="Yang L."/>
            <person name="Cove D."/>
            <person name="Cuming A."/>
            <person name="Hasebe M."/>
            <person name="Lucas S."/>
            <person name="Mishler D.B."/>
            <person name="Reski R."/>
            <person name="Grigoriev I."/>
            <person name="Quatrano R.S."/>
            <person name="Boore J.L."/>
        </authorList>
    </citation>
    <scope>NUCLEOTIDE SEQUENCE [LARGE SCALE GENOMIC DNA]</scope>
    <source>
        <strain evidence="4 5">cv. Gransden 2004</strain>
    </source>
</reference>
<dbReference type="OrthoDB" id="423498at2759"/>
<sequence>MGSYARIIAGRLLHVEMVFVGLLLRLAVFLSVFPGAYVDGATREFGDGRPLPLSACEWHQGTLLTNTSTGPVESIEDCRFVVRDPEFLDILGSSPKLVELVKTDAHEGGAWYPDKDEFYFSSNKLTSSTGQIKTDLKKVNLRTRNVTNLSAPENNTPNGMVLDNDGNLVVCQQGSLNQGGFIQRINLKTMKNTVVADNWFGVPFNSPNDAVVKRDGSIWFTDPSYGSVQGFRSTPKVNNQVYRISNIGVVDAVADGFTQPNGLAFSHDEKHLYVTDTGFAVGVQGKYDATKPHSITVFDVGVDGFLTNRRLFASVGVYDGSYPGLGVPDGIKVDTQERVYVSTVDGVQVFNQLGKPLGLIRQPSVSNMGFAGRNLDTLYILNDTTISYVQLQVRAAGLKYAGSSH</sequence>
<dbReference type="PaxDb" id="3218-PP1S6_359V6.2"/>
<accession>A0A2K1ICU7</accession>
<reference evidence="4" key="3">
    <citation type="submission" date="2020-12" db="UniProtKB">
        <authorList>
            <consortium name="EnsemblPlants"/>
        </authorList>
    </citation>
    <scope>IDENTIFICATION</scope>
</reference>
<dbReference type="EnsemblPlants" id="Pp3c26_12810V3.1">
    <property type="protein sequence ID" value="Pp3c26_12810V3.1"/>
    <property type="gene ID" value="Pp3c26_12810"/>
</dbReference>
<dbReference type="AlphaFoldDB" id="A0A2K1ICU7"/>
<dbReference type="SMR" id="A0A2K1ICU7"/>
<evidence type="ECO:0000256" key="1">
    <source>
        <dbReference type="SAM" id="Phobius"/>
    </source>
</evidence>
<organism evidence="3">
    <name type="scientific">Physcomitrium patens</name>
    <name type="common">Spreading-leaved earth moss</name>
    <name type="synonym">Physcomitrella patens</name>
    <dbReference type="NCBI Taxonomy" id="3218"/>
    <lineage>
        <taxon>Eukaryota</taxon>
        <taxon>Viridiplantae</taxon>
        <taxon>Streptophyta</taxon>
        <taxon>Embryophyta</taxon>
        <taxon>Bryophyta</taxon>
        <taxon>Bryophytina</taxon>
        <taxon>Bryopsida</taxon>
        <taxon>Funariidae</taxon>
        <taxon>Funariales</taxon>
        <taxon>Funariaceae</taxon>
        <taxon>Physcomitrium</taxon>
    </lineage>
</organism>
<dbReference type="EMBL" id="ABEU02000026">
    <property type="protein sequence ID" value="PNR27099.1"/>
    <property type="molecule type" value="Genomic_DNA"/>
</dbReference>
<evidence type="ECO:0000313" key="4">
    <source>
        <dbReference type="EnsemblPlants" id="Pp3c26_12810V3.1"/>
    </source>
</evidence>
<keyword evidence="5" id="KW-1185">Reference proteome</keyword>
<dbReference type="Gramene" id="Pp3c26_12810V3.1">
    <property type="protein sequence ID" value="Pp3c26_12810V3.1"/>
    <property type="gene ID" value="Pp3c26_12810"/>
</dbReference>
<dbReference type="STRING" id="3218.A0A2K1ICU7"/>
<dbReference type="RefSeq" id="XP_024366908.1">
    <property type="nucleotide sequence ID" value="XM_024511140.2"/>
</dbReference>
<dbReference type="Gene3D" id="2.120.10.30">
    <property type="entry name" value="TolB, C-terminal domain"/>
    <property type="match status" value="1"/>
</dbReference>
<dbReference type="PANTHER" id="PTHR47064:SF2">
    <property type="entry name" value="SMP-30_GLUCONOLACTONASE_LRE-LIKE REGION DOMAIN-CONTAINING PROTEIN-RELATED"/>
    <property type="match status" value="1"/>
</dbReference>
<dbReference type="SUPFAM" id="SSF63829">
    <property type="entry name" value="Calcium-dependent phosphotriesterase"/>
    <property type="match status" value="1"/>
</dbReference>
<dbReference type="InterPro" id="IPR013658">
    <property type="entry name" value="SGL"/>
</dbReference>
<evidence type="ECO:0000259" key="2">
    <source>
        <dbReference type="Pfam" id="PF08450"/>
    </source>
</evidence>
<protein>
    <recommendedName>
        <fullName evidence="2">SMP-30/Gluconolactonase/LRE-like region domain-containing protein</fullName>
    </recommendedName>
</protein>
<dbReference type="PANTHER" id="PTHR47064">
    <property type="entry name" value="PUTATIVE (AFU_ORTHOLOGUE AFUA_1G08990)-RELATED"/>
    <property type="match status" value="1"/>
</dbReference>
<dbReference type="Proteomes" id="UP000006727">
    <property type="component" value="Chromosome 26"/>
</dbReference>
<dbReference type="GeneID" id="112278083"/>
<evidence type="ECO:0000313" key="5">
    <source>
        <dbReference type="Proteomes" id="UP000006727"/>
    </source>
</evidence>
<dbReference type="EnsemblPlants" id="Pp3c26_12810V3.4">
    <property type="protein sequence ID" value="Pp3c26_12810V3.4"/>
    <property type="gene ID" value="Pp3c26_12810"/>
</dbReference>
<evidence type="ECO:0000313" key="3">
    <source>
        <dbReference type="EMBL" id="PNR27099.1"/>
    </source>
</evidence>
<reference evidence="3 5" key="2">
    <citation type="journal article" date="2018" name="Plant J.">
        <title>The Physcomitrella patens chromosome-scale assembly reveals moss genome structure and evolution.</title>
        <authorList>
            <person name="Lang D."/>
            <person name="Ullrich K.K."/>
            <person name="Murat F."/>
            <person name="Fuchs J."/>
            <person name="Jenkins J."/>
            <person name="Haas F.B."/>
            <person name="Piednoel M."/>
            <person name="Gundlach H."/>
            <person name="Van Bel M."/>
            <person name="Meyberg R."/>
            <person name="Vives C."/>
            <person name="Morata J."/>
            <person name="Symeonidi A."/>
            <person name="Hiss M."/>
            <person name="Muchero W."/>
            <person name="Kamisugi Y."/>
            <person name="Saleh O."/>
            <person name="Blanc G."/>
            <person name="Decker E.L."/>
            <person name="van Gessel N."/>
            <person name="Grimwood J."/>
            <person name="Hayes R.D."/>
            <person name="Graham S.W."/>
            <person name="Gunter L.E."/>
            <person name="McDaniel S.F."/>
            <person name="Hoernstein S.N.W."/>
            <person name="Larsson A."/>
            <person name="Li F.W."/>
            <person name="Perroud P.F."/>
            <person name="Phillips J."/>
            <person name="Ranjan P."/>
            <person name="Rokshar D.S."/>
            <person name="Rothfels C.J."/>
            <person name="Schneider L."/>
            <person name="Shu S."/>
            <person name="Stevenson D.W."/>
            <person name="Thummler F."/>
            <person name="Tillich M."/>
            <person name="Villarreal Aguilar J.C."/>
            <person name="Widiez T."/>
            <person name="Wong G.K."/>
            <person name="Wymore A."/>
            <person name="Zhang Y."/>
            <person name="Zimmer A.D."/>
            <person name="Quatrano R.S."/>
            <person name="Mayer K.F.X."/>
            <person name="Goodstein D."/>
            <person name="Casacuberta J.M."/>
            <person name="Vandepoele K."/>
            <person name="Reski R."/>
            <person name="Cuming A.C."/>
            <person name="Tuskan G.A."/>
            <person name="Maumus F."/>
            <person name="Salse J."/>
            <person name="Schmutz J."/>
            <person name="Rensing S.A."/>
        </authorList>
    </citation>
    <scope>NUCLEOTIDE SEQUENCE [LARGE SCALE GENOMIC DNA]</scope>
    <source>
        <strain evidence="4 5">cv. Gransden 2004</strain>
    </source>
</reference>
<name>A0A2K1ICU7_PHYPA</name>
<feature type="domain" description="SMP-30/Gluconolactonase/LRE-like region" evidence="2">
    <location>
        <begin position="184"/>
        <end position="380"/>
    </location>
</feature>